<name>A0A067Q5U6_9AGAM</name>
<dbReference type="Gene3D" id="6.10.140.2220">
    <property type="match status" value="1"/>
</dbReference>
<dbReference type="AlphaFoldDB" id="A0A067Q5U6"/>
<dbReference type="SUPFAM" id="SSF144232">
    <property type="entry name" value="HIT/MYND zinc finger-like"/>
    <property type="match status" value="1"/>
</dbReference>
<organism evidence="1 2">
    <name type="scientific">Jaapia argillacea MUCL 33604</name>
    <dbReference type="NCBI Taxonomy" id="933084"/>
    <lineage>
        <taxon>Eukaryota</taxon>
        <taxon>Fungi</taxon>
        <taxon>Dikarya</taxon>
        <taxon>Basidiomycota</taxon>
        <taxon>Agaricomycotina</taxon>
        <taxon>Agaricomycetes</taxon>
        <taxon>Agaricomycetidae</taxon>
        <taxon>Jaapiales</taxon>
        <taxon>Jaapiaceae</taxon>
        <taxon>Jaapia</taxon>
    </lineage>
</organism>
<dbReference type="InParanoid" id="A0A067Q5U6"/>
<keyword evidence="2" id="KW-1185">Reference proteome</keyword>
<dbReference type="EMBL" id="KL197718">
    <property type="protein sequence ID" value="KDQ57941.1"/>
    <property type="molecule type" value="Genomic_DNA"/>
</dbReference>
<accession>A0A067Q5U6</accession>
<dbReference type="HOGENOM" id="CLU_089374_0_0_1"/>
<proteinExistence type="predicted"/>
<gene>
    <name evidence="1" type="ORF">JAAARDRAFT_193427</name>
</gene>
<evidence type="ECO:0008006" key="3">
    <source>
        <dbReference type="Google" id="ProtNLM"/>
    </source>
</evidence>
<reference evidence="2" key="1">
    <citation type="journal article" date="2014" name="Proc. Natl. Acad. Sci. U.S.A.">
        <title>Extensive sampling of basidiomycete genomes demonstrates inadequacy of the white-rot/brown-rot paradigm for wood decay fungi.</title>
        <authorList>
            <person name="Riley R."/>
            <person name="Salamov A.A."/>
            <person name="Brown D.W."/>
            <person name="Nagy L.G."/>
            <person name="Floudas D."/>
            <person name="Held B.W."/>
            <person name="Levasseur A."/>
            <person name="Lombard V."/>
            <person name="Morin E."/>
            <person name="Otillar R."/>
            <person name="Lindquist E.A."/>
            <person name="Sun H."/>
            <person name="LaButti K.M."/>
            <person name="Schmutz J."/>
            <person name="Jabbour D."/>
            <person name="Luo H."/>
            <person name="Baker S.E."/>
            <person name="Pisabarro A.G."/>
            <person name="Walton J.D."/>
            <person name="Blanchette R.A."/>
            <person name="Henrissat B."/>
            <person name="Martin F."/>
            <person name="Cullen D."/>
            <person name="Hibbett D.S."/>
            <person name="Grigoriev I.V."/>
        </authorList>
    </citation>
    <scope>NUCLEOTIDE SEQUENCE [LARGE SCALE GENOMIC DNA]</scope>
    <source>
        <strain evidence="2">MUCL 33604</strain>
    </source>
</reference>
<sequence>MSDCRYAYYCNRARQKAHWKNHKHSCQVAVAARTIPKNPSDADVANISDNMNKWIVIYRHALDTALEHGLQLWIYPSRALKSILDITVDYVPRDASGKRRPMSDRFVITAFYEISNVPDEVWQTPGYLGVKTRQDEVIAEGGVGCPVYQIRCGIHGRAEGYWVNSPRSFGRVWIENWPAFTA</sequence>
<protein>
    <recommendedName>
        <fullName evidence="3">MYND-type domain-containing protein</fullName>
    </recommendedName>
</protein>
<evidence type="ECO:0000313" key="2">
    <source>
        <dbReference type="Proteomes" id="UP000027265"/>
    </source>
</evidence>
<evidence type="ECO:0000313" key="1">
    <source>
        <dbReference type="EMBL" id="KDQ57941.1"/>
    </source>
</evidence>
<dbReference type="Proteomes" id="UP000027265">
    <property type="component" value="Unassembled WGS sequence"/>
</dbReference>